<dbReference type="InterPro" id="IPR004143">
    <property type="entry name" value="BPL_LPL_catalytic"/>
</dbReference>
<accession>A0A2M8EWD2</accession>
<protein>
    <recommendedName>
        <fullName evidence="2">BPL/LPL catalytic domain-containing protein</fullName>
    </recommendedName>
</protein>
<evidence type="ECO:0000313" key="3">
    <source>
        <dbReference type="EMBL" id="PJC30186.1"/>
    </source>
</evidence>
<keyword evidence="1" id="KW-0812">Transmembrane</keyword>
<evidence type="ECO:0000256" key="1">
    <source>
        <dbReference type="SAM" id="Phobius"/>
    </source>
</evidence>
<feature type="domain" description="BPL/LPL catalytic" evidence="2">
    <location>
        <begin position="1"/>
        <end position="71"/>
    </location>
</feature>
<organism evidence="3 4">
    <name type="scientific">Candidatus Roizmanbacteria bacterium CG_4_9_14_0_2_um_filter_39_13</name>
    <dbReference type="NCBI Taxonomy" id="1974839"/>
    <lineage>
        <taxon>Bacteria</taxon>
        <taxon>Candidatus Roizmaniibacteriota</taxon>
    </lineage>
</organism>
<evidence type="ECO:0000313" key="4">
    <source>
        <dbReference type="Proteomes" id="UP000231383"/>
    </source>
</evidence>
<dbReference type="AlphaFoldDB" id="A0A2M8EWD2"/>
<proteinExistence type="predicted"/>
<gene>
    <name evidence="3" type="ORF">CO051_07005</name>
</gene>
<sequence length="71" mass="8045">MLQNFGVHNIFIDILHRPHVWCGPYCDIATYPLDLLGIVGSLIVLRRNYLGKIGFAVLLSLLLWPIALFLP</sequence>
<dbReference type="Proteomes" id="UP000231383">
    <property type="component" value="Unassembled WGS sequence"/>
</dbReference>
<keyword evidence="1" id="KW-0472">Membrane</keyword>
<keyword evidence="1" id="KW-1133">Transmembrane helix</keyword>
<reference evidence="4" key="1">
    <citation type="submission" date="2017-09" db="EMBL/GenBank/DDBJ databases">
        <title>Depth-based differentiation of microbial function through sediment-hosted aquifers and enrichment of novel symbionts in the deep terrestrial subsurface.</title>
        <authorList>
            <person name="Probst A.J."/>
            <person name="Ladd B."/>
            <person name="Jarett J.K."/>
            <person name="Geller-Mcgrath D.E."/>
            <person name="Sieber C.M.K."/>
            <person name="Emerson J.B."/>
            <person name="Anantharaman K."/>
            <person name="Thomas B.C."/>
            <person name="Malmstrom R."/>
            <person name="Stieglmeier M."/>
            <person name="Klingl A."/>
            <person name="Woyke T."/>
            <person name="Ryan C.M."/>
            <person name="Banfield J.F."/>
        </authorList>
    </citation>
    <scope>NUCLEOTIDE SEQUENCE [LARGE SCALE GENOMIC DNA]</scope>
</reference>
<dbReference type="EMBL" id="PFSC01000183">
    <property type="protein sequence ID" value="PJC30186.1"/>
    <property type="molecule type" value="Genomic_DNA"/>
</dbReference>
<feature type="transmembrane region" description="Helical" evidence="1">
    <location>
        <begin position="49"/>
        <end position="70"/>
    </location>
</feature>
<evidence type="ECO:0000259" key="2">
    <source>
        <dbReference type="PROSITE" id="PS51733"/>
    </source>
</evidence>
<comment type="caution">
    <text evidence="3">The sequence shown here is derived from an EMBL/GenBank/DDBJ whole genome shotgun (WGS) entry which is preliminary data.</text>
</comment>
<name>A0A2M8EWD2_9BACT</name>
<dbReference type="PROSITE" id="PS51733">
    <property type="entry name" value="BPL_LPL_CATALYTIC"/>
    <property type="match status" value="1"/>
</dbReference>